<dbReference type="InterPro" id="IPR036291">
    <property type="entry name" value="NAD(P)-bd_dom_sf"/>
</dbReference>
<dbReference type="InterPro" id="IPR001509">
    <property type="entry name" value="Epimerase_deHydtase"/>
</dbReference>
<gene>
    <name evidence="4" type="ORF">L227DRAFT_589685</name>
</gene>
<dbReference type="Gene3D" id="3.40.50.720">
    <property type="entry name" value="NAD(P)-binding Rossmann-like Domain"/>
    <property type="match status" value="1"/>
</dbReference>
<accession>A0A5C2RM82</accession>
<dbReference type="Pfam" id="PF01370">
    <property type="entry name" value="Epimerase"/>
    <property type="match status" value="1"/>
</dbReference>
<evidence type="ECO:0000259" key="3">
    <source>
        <dbReference type="Pfam" id="PF01370"/>
    </source>
</evidence>
<dbReference type="PANTHER" id="PTHR10366:SF564">
    <property type="entry name" value="STEROL-4-ALPHA-CARBOXYLATE 3-DEHYDROGENASE, DECARBOXYLATING"/>
    <property type="match status" value="1"/>
</dbReference>
<dbReference type="FunFam" id="3.40.50.720:FF:000085">
    <property type="entry name" value="Dihydroflavonol reductase"/>
    <property type="match status" value="1"/>
</dbReference>
<dbReference type="Proteomes" id="UP000313359">
    <property type="component" value="Unassembled WGS sequence"/>
</dbReference>
<comment type="similarity">
    <text evidence="2">Belongs to the NAD(P)-dependent epimerase/dehydratase family. Dihydroflavonol-4-reductase subfamily.</text>
</comment>
<dbReference type="InterPro" id="IPR050425">
    <property type="entry name" value="NAD(P)_dehydrat-like"/>
</dbReference>
<keyword evidence="5" id="KW-1185">Reference proteome</keyword>
<organism evidence="4 5">
    <name type="scientific">Lentinus tigrinus ALCF2SS1-6</name>
    <dbReference type="NCBI Taxonomy" id="1328759"/>
    <lineage>
        <taxon>Eukaryota</taxon>
        <taxon>Fungi</taxon>
        <taxon>Dikarya</taxon>
        <taxon>Basidiomycota</taxon>
        <taxon>Agaricomycotina</taxon>
        <taxon>Agaricomycetes</taxon>
        <taxon>Polyporales</taxon>
        <taxon>Polyporaceae</taxon>
        <taxon>Lentinus</taxon>
    </lineage>
</organism>
<dbReference type="STRING" id="1328759.A0A5C2RM82"/>
<dbReference type="PANTHER" id="PTHR10366">
    <property type="entry name" value="NAD DEPENDENT EPIMERASE/DEHYDRATASE"/>
    <property type="match status" value="1"/>
</dbReference>
<proteinExistence type="inferred from homology"/>
<sequence length="341" mass="37480">MPAISTGKVLVTGANGYVAVWVVKTLLEQGFAVRGTVRSESKTTHLRSLFKSYGDKLEFAIVEDIVKEGAFDEAVKGVDAIAHTASPFHTHAKDPSEIIVPAVQGTVGILTSALKHGTSVKRIVVTSSCGSILEEGPDPKTFSEADWNERAIREVEAKGAASTAADKYCASKTLAERAAWKYWNDHKGEVSWDLVVINPSYVYGPILHDVDKPEHLNESMRMFYDATVAGTTSKEVLNWGSSWIDARDLGLAHVLAVKTPEASGERIIVSQSVFKLQDFVNIAHRLYPQLPAGDTSFNPATAVYFQAYDTSKIQRLFGIKFHTMEEMVKDSLEDFKARGWI</sequence>
<dbReference type="OrthoDB" id="2735536at2759"/>
<dbReference type="CDD" id="cd05227">
    <property type="entry name" value="AR_SDR_e"/>
    <property type="match status" value="1"/>
</dbReference>
<keyword evidence="1" id="KW-0560">Oxidoreductase</keyword>
<name>A0A5C2RM82_9APHY</name>
<protein>
    <submittedName>
        <fullName evidence="4">NAD(P)-binding protein</fullName>
    </submittedName>
</protein>
<evidence type="ECO:0000313" key="5">
    <source>
        <dbReference type="Proteomes" id="UP000313359"/>
    </source>
</evidence>
<reference evidence="4" key="1">
    <citation type="journal article" date="2018" name="Genome Biol. Evol.">
        <title>Genomics and development of Lentinus tigrinus, a white-rot wood-decaying mushroom with dimorphic fruiting bodies.</title>
        <authorList>
            <person name="Wu B."/>
            <person name="Xu Z."/>
            <person name="Knudson A."/>
            <person name="Carlson A."/>
            <person name="Chen N."/>
            <person name="Kovaka S."/>
            <person name="LaButti K."/>
            <person name="Lipzen A."/>
            <person name="Pennachio C."/>
            <person name="Riley R."/>
            <person name="Schakwitz W."/>
            <person name="Umezawa K."/>
            <person name="Ohm R.A."/>
            <person name="Grigoriev I.V."/>
            <person name="Nagy L.G."/>
            <person name="Gibbons J."/>
            <person name="Hibbett D."/>
        </authorList>
    </citation>
    <scope>NUCLEOTIDE SEQUENCE [LARGE SCALE GENOMIC DNA]</scope>
    <source>
        <strain evidence="4">ALCF2SS1-6</strain>
    </source>
</reference>
<dbReference type="GO" id="GO:0016616">
    <property type="term" value="F:oxidoreductase activity, acting on the CH-OH group of donors, NAD or NADP as acceptor"/>
    <property type="evidence" value="ECO:0007669"/>
    <property type="project" value="TreeGrafter"/>
</dbReference>
<evidence type="ECO:0000256" key="2">
    <source>
        <dbReference type="ARBA" id="ARBA00023445"/>
    </source>
</evidence>
<evidence type="ECO:0000256" key="1">
    <source>
        <dbReference type="ARBA" id="ARBA00023002"/>
    </source>
</evidence>
<evidence type="ECO:0000313" key="4">
    <source>
        <dbReference type="EMBL" id="RPD52414.1"/>
    </source>
</evidence>
<dbReference type="SUPFAM" id="SSF51735">
    <property type="entry name" value="NAD(P)-binding Rossmann-fold domains"/>
    <property type="match status" value="1"/>
</dbReference>
<dbReference type="AlphaFoldDB" id="A0A5C2RM82"/>
<feature type="domain" description="NAD-dependent epimerase/dehydratase" evidence="3">
    <location>
        <begin position="9"/>
        <end position="265"/>
    </location>
</feature>
<dbReference type="EMBL" id="ML122364">
    <property type="protein sequence ID" value="RPD52414.1"/>
    <property type="molecule type" value="Genomic_DNA"/>
</dbReference>